<dbReference type="AlphaFoldDB" id="A0A3R6DC58"/>
<organism evidence="1 2">
    <name type="scientific">Roseburia intestinalis</name>
    <dbReference type="NCBI Taxonomy" id="166486"/>
    <lineage>
        <taxon>Bacteria</taxon>
        <taxon>Bacillati</taxon>
        <taxon>Bacillota</taxon>
        <taxon>Clostridia</taxon>
        <taxon>Lachnospirales</taxon>
        <taxon>Lachnospiraceae</taxon>
        <taxon>Roseburia</taxon>
    </lineage>
</organism>
<reference evidence="1 2" key="1">
    <citation type="submission" date="2018-08" db="EMBL/GenBank/DDBJ databases">
        <title>A genome reference for cultivated species of the human gut microbiota.</title>
        <authorList>
            <person name="Zou Y."/>
            <person name="Xue W."/>
            <person name="Luo G."/>
        </authorList>
    </citation>
    <scope>NUCLEOTIDE SEQUENCE [LARGE SCALE GENOMIC DNA]</scope>
    <source>
        <strain evidence="1 2">AM43-11</strain>
    </source>
</reference>
<sequence>KEGSCLFLGKKQNWQEGRSFLHTALRETVMRGFHGRITRTIRECHLSDPLSERRGSR</sequence>
<evidence type="ECO:0000313" key="2">
    <source>
        <dbReference type="Proteomes" id="UP000284465"/>
    </source>
</evidence>
<dbReference type="Proteomes" id="UP000284465">
    <property type="component" value="Unassembled WGS sequence"/>
</dbReference>
<dbReference type="EMBL" id="QSFP01000046">
    <property type="protein sequence ID" value="RHA60719.1"/>
    <property type="molecule type" value="Genomic_DNA"/>
</dbReference>
<proteinExistence type="predicted"/>
<name>A0A3R6DC58_9FIRM</name>
<comment type="caution">
    <text evidence="1">The sequence shown here is derived from an EMBL/GenBank/DDBJ whole genome shotgun (WGS) entry which is preliminary data.</text>
</comment>
<keyword evidence="1" id="KW-0413">Isomerase</keyword>
<gene>
    <name evidence="1" type="ORF">DW927_19815</name>
</gene>
<accession>A0A3R6DC58</accession>
<protein>
    <submittedName>
        <fullName evidence="1">Glucose-6-phosphate isomerase</fullName>
    </submittedName>
</protein>
<feature type="non-terminal residue" evidence="1">
    <location>
        <position position="1"/>
    </location>
</feature>
<evidence type="ECO:0000313" key="1">
    <source>
        <dbReference type="EMBL" id="RHA60719.1"/>
    </source>
</evidence>
<dbReference type="GO" id="GO:0016853">
    <property type="term" value="F:isomerase activity"/>
    <property type="evidence" value="ECO:0007669"/>
    <property type="project" value="UniProtKB-KW"/>
</dbReference>